<reference evidence="1" key="2">
    <citation type="submission" date="2020-09" db="EMBL/GenBank/DDBJ databases">
        <authorList>
            <person name="Sun Q."/>
            <person name="Ohkuma M."/>
        </authorList>
    </citation>
    <scope>NUCLEOTIDE SEQUENCE</scope>
    <source>
        <strain evidence="1">JCM 19831</strain>
    </source>
</reference>
<evidence type="ECO:0000313" key="1">
    <source>
        <dbReference type="EMBL" id="GGM75670.1"/>
    </source>
</evidence>
<dbReference type="EMBL" id="BMPI01000071">
    <property type="protein sequence ID" value="GGM75670.1"/>
    <property type="molecule type" value="Genomic_DNA"/>
</dbReference>
<keyword evidence="2" id="KW-1185">Reference proteome</keyword>
<comment type="caution">
    <text evidence="1">The sequence shown here is derived from an EMBL/GenBank/DDBJ whole genome shotgun (WGS) entry which is preliminary data.</text>
</comment>
<reference evidence="1" key="1">
    <citation type="journal article" date="2014" name="Int. J. Syst. Evol. Microbiol.">
        <title>Complete genome sequence of Corynebacterium casei LMG S-19264T (=DSM 44701T), isolated from a smear-ripened cheese.</title>
        <authorList>
            <consortium name="US DOE Joint Genome Institute (JGI-PGF)"/>
            <person name="Walter F."/>
            <person name="Albersmeier A."/>
            <person name="Kalinowski J."/>
            <person name="Ruckert C."/>
        </authorList>
    </citation>
    <scope>NUCLEOTIDE SEQUENCE</scope>
    <source>
        <strain evidence="1">JCM 19831</strain>
    </source>
</reference>
<organism evidence="1 2">
    <name type="scientific">Dactylosporangium sucinum</name>
    <dbReference type="NCBI Taxonomy" id="1424081"/>
    <lineage>
        <taxon>Bacteria</taxon>
        <taxon>Bacillati</taxon>
        <taxon>Actinomycetota</taxon>
        <taxon>Actinomycetes</taxon>
        <taxon>Micromonosporales</taxon>
        <taxon>Micromonosporaceae</taxon>
        <taxon>Dactylosporangium</taxon>
    </lineage>
</organism>
<name>A0A917UC14_9ACTN</name>
<dbReference type="AlphaFoldDB" id="A0A917UC14"/>
<protein>
    <submittedName>
        <fullName evidence="1">Uncharacterized protein</fullName>
    </submittedName>
</protein>
<gene>
    <name evidence="1" type="ORF">GCM10007977_091490</name>
</gene>
<evidence type="ECO:0000313" key="2">
    <source>
        <dbReference type="Proteomes" id="UP000642070"/>
    </source>
</evidence>
<accession>A0A917UC14</accession>
<sequence>MRRFWRVVLVTAALLVAAAVTVLGVAYSIGAFADSGRFSAAPGCSTLDAATVAPVLANPKLAADGDNCTATDGQTQINVGFTVVTKRGNVGGPELAERFIDAVGGGDTERLQGVGEQAIRQRTNAIGAPQIITMRVSNLIVVLSVANLSGGDLPAGAEDGLVKVATTLGTRLAGR</sequence>
<dbReference type="RefSeq" id="WP_190256363.1">
    <property type="nucleotide sequence ID" value="NZ_BMPI01000071.1"/>
</dbReference>
<dbReference type="Proteomes" id="UP000642070">
    <property type="component" value="Unassembled WGS sequence"/>
</dbReference>
<proteinExistence type="predicted"/>